<feature type="domain" description="CBS" evidence="3">
    <location>
        <begin position="87"/>
        <end position="144"/>
    </location>
</feature>
<dbReference type="GO" id="GO:0008773">
    <property type="term" value="F:[protein-PII] uridylyltransferase activity"/>
    <property type="evidence" value="ECO:0007669"/>
    <property type="project" value="InterPro"/>
</dbReference>
<dbReference type="PANTHER" id="PTHR43080">
    <property type="entry name" value="CBS DOMAIN-CONTAINING PROTEIN CBSX3, MITOCHONDRIAL"/>
    <property type="match status" value="1"/>
</dbReference>
<name>A0AA35CMK1_9FIRM</name>
<protein>
    <recommendedName>
        <fullName evidence="3">CBS domain-containing protein</fullName>
    </recommendedName>
</protein>
<dbReference type="PANTHER" id="PTHR43080:SF2">
    <property type="entry name" value="CBS DOMAIN-CONTAINING PROTEIN"/>
    <property type="match status" value="1"/>
</dbReference>
<evidence type="ECO:0000256" key="1">
    <source>
        <dbReference type="ARBA" id="ARBA00023122"/>
    </source>
</evidence>
<keyword evidence="5" id="KW-1185">Reference proteome</keyword>
<dbReference type="InterPro" id="IPR051257">
    <property type="entry name" value="Diverse_CBS-Domain"/>
</dbReference>
<dbReference type="InterPro" id="IPR005105">
    <property type="entry name" value="GlnD_Uridyltrans_N"/>
</dbReference>
<feature type="domain" description="CBS" evidence="3">
    <location>
        <begin position="22"/>
        <end position="83"/>
    </location>
</feature>
<dbReference type="RefSeq" id="WP_264842689.1">
    <property type="nucleotide sequence ID" value="NZ_AP025628.1"/>
</dbReference>
<dbReference type="InterPro" id="IPR000644">
    <property type="entry name" value="CBS_dom"/>
</dbReference>
<gene>
    <name evidence="4" type="ORF">caldi_31750</name>
</gene>
<dbReference type="InterPro" id="IPR043519">
    <property type="entry name" value="NT_sf"/>
</dbReference>
<dbReference type="AlphaFoldDB" id="A0AA35CMK1"/>
<dbReference type="Proteomes" id="UP001163687">
    <property type="component" value="Chromosome"/>
</dbReference>
<accession>A0AA35CMK1</accession>
<keyword evidence="1 2" id="KW-0129">CBS domain</keyword>
<dbReference type="SUPFAM" id="SSF54631">
    <property type="entry name" value="CBS-domain pair"/>
    <property type="match status" value="1"/>
</dbReference>
<dbReference type="KEGG" id="cmic:caldi_31750"/>
<organism evidence="4 5">
    <name type="scientific">Caldinitratiruptor microaerophilus</name>
    <dbReference type="NCBI Taxonomy" id="671077"/>
    <lineage>
        <taxon>Bacteria</taxon>
        <taxon>Bacillati</taxon>
        <taxon>Bacillota</taxon>
        <taxon>Clostridia</taxon>
        <taxon>Eubacteriales</taxon>
        <taxon>Symbiobacteriaceae</taxon>
        <taxon>Caldinitratiruptor</taxon>
    </lineage>
</organism>
<evidence type="ECO:0000313" key="4">
    <source>
        <dbReference type="EMBL" id="BDG62085.1"/>
    </source>
</evidence>
<evidence type="ECO:0000259" key="3">
    <source>
        <dbReference type="PROSITE" id="PS51371"/>
    </source>
</evidence>
<sequence length="487" mass="53158">MEPPAPDVLDPRPFRRRVQDLMSRPVRSCGPDIPVAEAARQMAALGISSMVVVGPDGQPVGIVTERDLVVKVLAVGGSPAQPVSRVMTRPVITCRTTDFHATALLTMLRHGVKHLPVLDEAGRLVGMVTLGDLSRQRDLGAAALADAIERARDVQALVRARERADDILRTLVRDRAAPDEVLAVATEFNDRLTRRVVALAEGALGPPPAAYAFLVMGSAGRGEQYVRSDQDNALVWADPPPGREEEAERYFALLGERAVTLLEKCGFAPCPGGVMASRPDWRRPMSAWLEEVARWATAPTGERIRAATIFFDFRAVAGDRRLGQELRRRAVALARASGLLLHHLAADDLQHRVPIGPFGILLLRGPRRGLLDLKTDAGVHLVDGLRVLALRRGSLATGTLQRLRDLLAEQEIDPVLGESLESAFETLMRLRIRRALLPETCPSPPPLSGHTRLRPEELSPREARELREALAAISKLQDHLGLVFHAG</sequence>
<reference evidence="4" key="1">
    <citation type="submission" date="2022-03" db="EMBL/GenBank/DDBJ databases">
        <title>Complete genome sequence of Caldinitratiruptor microaerophilus.</title>
        <authorList>
            <person name="Mukaiyama R."/>
            <person name="Nishiyama T."/>
            <person name="Ueda K."/>
        </authorList>
    </citation>
    <scope>NUCLEOTIDE SEQUENCE</scope>
    <source>
        <strain evidence="4">JCM 16183</strain>
    </source>
</reference>
<dbReference type="Pfam" id="PF00571">
    <property type="entry name" value="CBS"/>
    <property type="match status" value="2"/>
</dbReference>
<evidence type="ECO:0000313" key="5">
    <source>
        <dbReference type="Proteomes" id="UP001163687"/>
    </source>
</evidence>
<dbReference type="SUPFAM" id="SSF81301">
    <property type="entry name" value="Nucleotidyltransferase"/>
    <property type="match status" value="1"/>
</dbReference>
<dbReference type="Pfam" id="PF03445">
    <property type="entry name" value="DUF294"/>
    <property type="match status" value="1"/>
</dbReference>
<dbReference type="InterPro" id="IPR018821">
    <property type="entry name" value="DUF294_put_nucleoTrafse_sb-bd"/>
</dbReference>
<dbReference type="Gene3D" id="3.10.580.10">
    <property type="entry name" value="CBS-domain"/>
    <property type="match status" value="1"/>
</dbReference>
<proteinExistence type="predicted"/>
<dbReference type="InterPro" id="IPR046342">
    <property type="entry name" value="CBS_dom_sf"/>
</dbReference>
<dbReference type="Pfam" id="PF10335">
    <property type="entry name" value="DUF294_C"/>
    <property type="match status" value="1"/>
</dbReference>
<dbReference type="PROSITE" id="PS51371">
    <property type="entry name" value="CBS"/>
    <property type="match status" value="2"/>
</dbReference>
<dbReference type="CDD" id="cd05401">
    <property type="entry name" value="NT_GlnE_GlnD_like"/>
    <property type="match status" value="1"/>
</dbReference>
<evidence type="ECO:0000256" key="2">
    <source>
        <dbReference type="PROSITE-ProRule" id="PRU00703"/>
    </source>
</evidence>
<dbReference type="SMART" id="SM00116">
    <property type="entry name" value="CBS"/>
    <property type="match status" value="2"/>
</dbReference>
<dbReference type="EMBL" id="AP025628">
    <property type="protein sequence ID" value="BDG62085.1"/>
    <property type="molecule type" value="Genomic_DNA"/>
</dbReference>